<reference evidence="3" key="1">
    <citation type="journal article" date="2020" name="Stud. Mycol.">
        <title>101 Dothideomycetes genomes: a test case for predicting lifestyles and emergence of pathogens.</title>
        <authorList>
            <person name="Haridas S."/>
            <person name="Albert R."/>
            <person name="Binder M."/>
            <person name="Bloem J."/>
            <person name="Labutti K."/>
            <person name="Salamov A."/>
            <person name="Andreopoulos B."/>
            <person name="Baker S."/>
            <person name="Barry K."/>
            <person name="Bills G."/>
            <person name="Bluhm B."/>
            <person name="Cannon C."/>
            <person name="Castanera R."/>
            <person name="Culley D."/>
            <person name="Daum C."/>
            <person name="Ezra D."/>
            <person name="Gonzalez J."/>
            <person name="Henrissat B."/>
            <person name="Kuo A."/>
            <person name="Liang C."/>
            <person name="Lipzen A."/>
            <person name="Lutzoni F."/>
            <person name="Magnuson J."/>
            <person name="Mondo S."/>
            <person name="Nolan M."/>
            <person name="Ohm R."/>
            <person name="Pangilinan J."/>
            <person name="Park H.-J."/>
            <person name="Ramirez L."/>
            <person name="Alfaro M."/>
            <person name="Sun H."/>
            <person name="Tritt A."/>
            <person name="Yoshinaga Y."/>
            <person name="Zwiers L.-H."/>
            <person name="Turgeon B."/>
            <person name="Goodwin S."/>
            <person name="Spatafora J."/>
            <person name="Crous P."/>
            <person name="Grigoriev I."/>
        </authorList>
    </citation>
    <scope>NUCLEOTIDE SEQUENCE</scope>
    <source>
        <strain evidence="3">SCOH1-5</strain>
    </source>
</reference>
<dbReference type="Proteomes" id="UP000799539">
    <property type="component" value="Unassembled WGS sequence"/>
</dbReference>
<protein>
    <recommendedName>
        <fullName evidence="5">Apple domain-containing protein</fullName>
    </recommendedName>
</protein>
<dbReference type="EMBL" id="ML992690">
    <property type="protein sequence ID" value="KAF2208951.1"/>
    <property type="molecule type" value="Genomic_DNA"/>
</dbReference>
<feature type="region of interest" description="Disordered" evidence="1">
    <location>
        <begin position="227"/>
        <end position="279"/>
    </location>
</feature>
<sequence length="394" mass="40066">MDYALLILSWISATSAQRSFSDFPENWRATATNTPTIPTCEPATGIYSNAACPIATTFWNGDVYHYANPYMFSDNSWYGGETAWSTCNIDDCALWCEQSGSQCLGWGYTKFECICKKFMVAPLREAYWNDWGSDITAFLRITGYNFTGQPGGPPVPATSTLLGAGSPSAGFETVVVATTTPGFSPAVPLSSTSAVVSSSEAVIFPVPIPDSSTSATAASASAAVPAASLPQPTSSSPVQAPSPSSATSSSAPVQLDPSSTRTAVSIPPQSPSLRPSPASPAPTICPAANAALTTLNNRAFQITCNAAHCGATATYSGTGAAITNLASCIAQCTGSCTGLYFTSGLCMEIVGGGSRCPYDMRGYTAAYVVGAAPTASAGGGGGGGLLGLGLGGLL</sequence>
<gene>
    <name evidence="3" type="ORF">CERZMDRAFT_100940</name>
</gene>
<evidence type="ECO:0008006" key="5">
    <source>
        <dbReference type="Google" id="ProtNLM"/>
    </source>
</evidence>
<evidence type="ECO:0000256" key="2">
    <source>
        <dbReference type="SAM" id="SignalP"/>
    </source>
</evidence>
<name>A0A6A6F839_9PEZI</name>
<keyword evidence="2" id="KW-0732">Signal</keyword>
<dbReference type="AlphaFoldDB" id="A0A6A6F839"/>
<feature type="chain" id="PRO_5025332906" description="Apple domain-containing protein" evidence="2">
    <location>
        <begin position="17"/>
        <end position="394"/>
    </location>
</feature>
<keyword evidence="4" id="KW-1185">Reference proteome</keyword>
<proteinExistence type="predicted"/>
<organism evidence="3 4">
    <name type="scientific">Cercospora zeae-maydis SCOH1-5</name>
    <dbReference type="NCBI Taxonomy" id="717836"/>
    <lineage>
        <taxon>Eukaryota</taxon>
        <taxon>Fungi</taxon>
        <taxon>Dikarya</taxon>
        <taxon>Ascomycota</taxon>
        <taxon>Pezizomycotina</taxon>
        <taxon>Dothideomycetes</taxon>
        <taxon>Dothideomycetidae</taxon>
        <taxon>Mycosphaerellales</taxon>
        <taxon>Mycosphaerellaceae</taxon>
        <taxon>Cercospora</taxon>
    </lineage>
</organism>
<feature type="compositionally biased region" description="Low complexity" evidence="1">
    <location>
        <begin position="227"/>
        <end position="254"/>
    </location>
</feature>
<evidence type="ECO:0000256" key="1">
    <source>
        <dbReference type="SAM" id="MobiDB-lite"/>
    </source>
</evidence>
<evidence type="ECO:0000313" key="4">
    <source>
        <dbReference type="Proteomes" id="UP000799539"/>
    </source>
</evidence>
<accession>A0A6A6F839</accession>
<feature type="signal peptide" evidence="2">
    <location>
        <begin position="1"/>
        <end position="16"/>
    </location>
</feature>
<evidence type="ECO:0000313" key="3">
    <source>
        <dbReference type="EMBL" id="KAF2208951.1"/>
    </source>
</evidence>
<feature type="compositionally biased region" description="Low complexity" evidence="1">
    <location>
        <begin position="265"/>
        <end position="276"/>
    </location>
</feature>